<dbReference type="EMBL" id="QHGU01000046">
    <property type="protein sequence ID" value="PZM55380.1"/>
    <property type="molecule type" value="Genomic_DNA"/>
</dbReference>
<name>A0A132P314_ENTFC</name>
<evidence type="ECO:0000313" key="1">
    <source>
        <dbReference type="EMBL" id="KWX16711.1"/>
    </source>
</evidence>
<gene>
    <name evidence="1" type="ORF">AWT83_14435</name>
    <name evidence="2" type="ORF">B1P95_11080</name>
    <name evidence="4" type="ORF">CYQ77_10610</name>
    <name evidence="3" type="ORF">DKP91_09785</name>
</gene>
<protein>
    <submittedName>
        <fullName evidence="1">Uncharacterized protein</fullName>
    </submittedName>
</protein>
<dbReference type="Proteomes" id="UP000249070">
    <property type="component" value="Unassembled WGS sequence"/>
</dbReference>
<dbReference type="Proteomes" id="UP000289562">
    <property type="component" value="Unassembled WGS sequence"/>
</dbReference>
<dbReference type="EMBL" id="PJVH01000038">
    <property type="protein sequence ID" value="RXU85841.1"/>
    <property type="molecule type" value="Genomic_DNA"/>
</dbReference>
<proteinExistence type="predicted"/>
<evidence type="ECO:0000313" key="2">
    <source>
        <dbReference type="EMBL" id="OOL82072.1"/>
    </source>
</evidence>
<dbReference type="EMBL" id="LRHK01000005">
    <property type="protein sequence ID" value="KWX16711.1"/>
    <property type="molecule type" value="Genomic_DNA"/>
</dbReference>
<evidence type="ECO:0000313" key="7">
    <source>
        <dbReference type="Proteomes" id="UP000249070"/>
    </source>
</evidence>
<reference evidence="2 6" key="2">
    <citation type="submission" date="2017-02" db="EMBL/GenBank/DDBJ databases">
        <title>Clonality and virulence of isolates of VRE in Hematopoietic Stem Cell Transplanted (HSCT) patients.</title>
        <authorList>
            <person name="Marchi A.P."/>
            <person name="Martins R.C."/>
            <person name="Marie S.K."/>
            <person name="Levin A.S."/>
            <person name="Costa S.F."/>
        </authorList>
    </citation>
    <scope>NUCLEOTIDE SEQUENCE [LARGE SCALE GENOMIC DNA]</scope>
    <source>
        <strain evidence="2 6">LIM1759</strain>
    </source>
</reference>
<dbReference type="Proteomes" id="UP000070452">
    <property type="component" value="Unassembled WGS sequence"/>
</dbReference>
<evidence type="ECO:0000313" key="6">
    <source>
        <dbReference type="Proteomes" id="UP000191171"/>
    </source>
</evidence>
<dbReference type="AlphaFoldDB" id="A0A132P314"/>
<sequence length="62" mass="7015">MWGLLAVYIGVCIGLRDHCLNRRGRLIIKDKVVNPTFDLVIVEGTSGTNLYKAMLLDLYDTF</sequence>
<comment type="caution">
    <text evidence="1">The sequence shown here is derived from an EMBL/GenBank/DDBJ whole genome shotgun (WGS) entry which is preliminary data.</text>
</comment>
<evidence type="ECO:0000313" key="3">
    <source>
        <dbReference type="EMBL" id="PZM55380.1"/>
    </source>
</evidence>
<evidence type="ECO:0000313" key="8">
    <source>
        <dbReference type="Proteomes" id="UP000289562"/>
    </source>
</evidence>
<dbReference type="Proteomes" id="UP000191171">
    <property type="component" value="Unassembled WGS sequence"/>
</dbReference>
<evidence type="ECO:0000313" key="4">
    <source>
        <dbReference type="EMBL" id="RXU85841.1"/>
    </source>
</evidence>
<reference evidence="3 7" key="4">
    <citation type="submission" date="2018-05" db="EMBL/GenBank/DDBJ databases">
        <title>Vancomycin-resistant Enterococcus faecium strain from Chelyabinsk, Russia.</title>
        <authorList>
            <person name="Gostev V."/>
            <person name="Goncharov A."/>
            <person name="Kolodzhieva V."/>
            <person name="Suvorov A."/>
            <person name="Sidorenko S."/>
            <person name="Zueva L."/>
        </authorList>
    </citation>
    <scope>NUCLEOTIDE SEQUENCE [LARGE SCALE GENOMIC DNA]</scope>
    <source>
        <strain evidence="3 7">20</strain>
    </source>
</reference>
<accession>A0A132P314</accession>
<reference evidence="4 8" key="3">
    <citation type="submission" date="2017-12" db="EMBL/GenBank/DDBJ databases">
        <title>A pool of 800 enterococci isolated from chicken carcass rinse samples from New Zealand.</title>
        <authorList>
            <person name="Zhang J."/>
            <person name="Rogers L."/>
            <person name="Midwinter A."/>
            <person name="French N."/>
        </authorList>
    </citation>
    <scope>NUCLEOTIDE SEQUENCE [LARGE SCALE GENOMIC DNA]</scope>
    <source>
        <strain evidence="4 8">EN697</strain>
    </source>
</reference>
<organism evidence="1 5">
    <name type="scientific">Enterococcus faecium</name>
    <name type="common">Streptococcus faecium</name>
    <dbReference type="NCBI Taxonomy" id="1352"/>
    <lineage>
        <taxon>Bacteria</taxon>
        <taxon>Bacillati</taxon>
        <taxon>Bacillota</taxon>
        <taxon>Bacilli</taxon>
        <taxon>Lactobacillales</taxon>
        <taxon>Enterococcaceae</taxon>
        <taxon>Enterococcus</taxon>
    </lineage>
</organism>
<reference evidence="1 5" key="1">
    <citation type="submission" date="2016-01" db="EMBL/GenBank/DDBJ databases">
        <title>Molecular Mechanisms for transfer of large genomic segments between Enterococcus faecium strains.</title>
        <authorList>
            <person name="Garcia-Solache M.A."/>
            <person name="Lebreton F."/>
            <person name="Mclaughlin R.E."/>
            <person name="Whiteaker J.D."/>
            <person name="Gilmore M.S."/>
            <person name="Rice L.B."/>
        </authorList>
    </citation>
    <scope>NUCLEOTIDE SEQUENCE [LARGE SCALE GENOMIC DNA]</scope>
    <source>
        <strain evidence="1 5">D344RRF x C68</strain>
    </source>
</reference>
<evidence type="ECO:0000313" key="5">
    <source>
        <dbReference type="Proteomes" id="UP000070452"/>
    </source>
</evidence>
<dbReference type="EMBL" id="MVGJ01000065">
    <property type="protein sequence ID" value="OOL82072.1"/>
    <property type="molecule type" value="Genomic_DNA"/>
</dbReference>